<dbReference type="EnsemblPlants" id="TuG1812G0200002437.01.T01">
    <property type="protein sequence ID" value="TuG1812G0200002437.01.T01.cds393462"/>
    <property type="gene ID" value="TuG1812G0200002437.01"/>
</dbReference>
<evidence type="ECO:0000313" key="3">
    <source>
        <dbReference type="Proteomes" id="UP000015106"/>
    </source>
</evidence>
<keyword evidence="3" id="KW-1185">Reference proteome</keyword>
<feature type="region of interest" description="Disordered" evidence="1">
    <location>
        <begin position="1"/>
        <end position="52"/>
    </location>
</feature>
<evidence type="ECO:0000256" key="1">
    <source>
        <dbReference type="SAM" id="MobiDB-lite"/>
    </source>
</evidence>
<reference evidence="2" key="3">
    <citation type="submission" date="2022-06" db="UniProtKB">
        <authorList>
            <consortium name="EnsemblPlants"/>
        </authorList>
    </citation>
    <scope>IDENTIFICATION</scope>
</reference>
<accession>A0A8R7PDD0</accession>
<dbReference type="AlphaFoldDB" id="A0A8R7PDD0"/>
<dbReference type="Gramene" id="TuG1812G0200002437.01.T01">
    <property type="protein sequence ID" value="TuG1812G0200002437.01.T01.cds393462"/>
    <property type="gene ID" value="TuG1812G0200002437.01"/>
</dbReference>
<name>A0A8R7PDD0_TRIUA</name>
<proteinExistence type="predicted"/>
<reference evidence="3" key="1">
    <citation type="journal article" date="2013" name="Nature">
        <title>Draft genome of the wheat A-genome progenitor Triticum urartu.</title>
        <authorList>
            <person name="Ling H.Q."/>
            <person name="Zhao S."/>
            <person name="Liu D."/>
            <person name="Wang J."/>
            <person name="Sun H."/>
            <person name="Zhang C."/>
            <person name="Fan H."/>
            <person name="Li D."/>
            <person name="Dong L."/>
            <person name="Tao Y."/>
            <person name="Gao C."/>
            <person name="Wu H."/>
            <person name="Li Y."/>
            <person name="Cui Y."/>
            <person name="Guo X."/>
            <person name="Zheng S."/>
            <person name="Wang B."/>
            <person name="Yu K."/>
            <person name="Liang Q."/>
            <person name="Yang W."/>
            <person name="Lou X."/>
            <person name="Chen J."/>
            <person name="Feng M."/>
            <person name="Jian J."/>
            <person name="Zhang X."/>
            <person name="Luo G."/>
            <person name="Jiang Y."/>
            <person name="Liu J."/>
            <person name="Wang Z."/>
            <person name="Sha Y."/>
            <person name="Zhang B."/>
            <person name="Wu H."/>
            <person name="Tang D."/>
            <person name="Shen Q."/>
            <person name="Xue P."/>
            <person name="Zou S."/>
            <person name="Wang X."/>
            <person name="Liu X."/>
            <person name="Wang F."/>
            <person name="Yang Y."/>
            <person name="An X."/>
            <person name="Dong Z."/>
            <person name="Zhang K."/>
            <person name="Zhang X."/>
            <person name="Luo M.C."/>
            <person name="Dvorak J."/>
            <person name="Tong Y."/>
            <person name="Wang J."/>
            <person name="Yang H."/>
            <person name="Li Z."/>
            <person name="Wang D."/>
            <person name="Zhang A."/>
            <person name="Wang J."/>
        </authorList>
    </citation>
    <scope>NUCLEOTIDE SEQUENCE</scope>
    <source>
        <strain evidence="3">cv. G1812</strain>
    </source>
</reference>
<sequence length="104" mass="11144">MERRWPPPEHGGGYRANQDDGSPVVVTSRTRTMEASGVAGPRGDDGAHWGTSIRRPIKPSIDPAAAPPHLQLVFLHGSNPREYGGPSPIHLGPLPPQKDVTSLE</sequence>
<organism evidence="2 3">
    <name type="scientific">Triticum urartu</name>
    <name type="common">Red wild einkorn</name>
    <name type="synonym">Crithodium urartu</name>
    <dbReference type="NCBI Taxonomy" id="4572"/>
    <lineage>
        <taxon>Eukaryota</taxon>
        <taxon>Viridiplantae</taxon>
        <taxon>Streptophyta</taxon>
        <taxon>Embryophyta</taxon>
        <taxon>Tracheophyta</taxon>
        <taxon>Spermatophyta</taxon>
        <taxon>Magnoliopsida</taxon>
        <taxon>Liliopsida</taxon>
        <taxon>Poales</taxon>
        <taxon>Poaceae</taxon>
        <taxon>BOP clade</taxon>
        <taxon>Pooideae</taxon>
        <taxon>Triticodae</taxon>
        <taxon>Triticeae</taxon>
        <taxon>Triticinae</taxon>
        <taxon>Triticum</taxon>
    </lineage>
</organism>
<reference evidence="2" key="2">
    <citation type="submission" date="2018-03" db="EMBL/GenBank/DDBJ databases">
        <title>The Triticum urartu genome reveals the dynamic nature of wheat genome evolution.</title>
        <authorList>
            <person name="Ling H."/>
            <person name="Ma B."/>
            <person name="Shi X."/>
            <person name="Liu H."/>
            <person name="Dong L."/>
            <person name="Sun H."/>
            <person name="Cao Y."/>
            <person name="Gao Q."/>
            <person name="Zheng S."/>
            <person name="Li Y."/>
            <person name="Yu Y."/>
            <person name="Du H."/>
            <person name="Qi M."/>
            <person name="Li Y."/>
            <person name="Yu H."/>
            <person name="Cui Y."/>
            <person name="Wang N."/>
            <person name="Chen C."/>
            <person name="Wu H."/>
            <person name="Zhao Y."/>
            <person name="Zhang J."/>
            <person name="Li Y."/>
            <person name="Zhou W."/>
            <person name="Zhang B."/>
            <person name="Hu W."/>
            <person name="Eijk M."/>
            <person name="Tang J."/>
            <person name="Witsenboer H."/>
            <person name="Zhao S."/>
            <person name="Li Z."/>
            <person name="Zhang A."/>
            <person name="Wang D."/>
            <person name="Liang C."/>
        </authorList>
    </citation>
    <scope>NUCLEOTIDE SEQUENCE [LARGE SCALE GENOMIC DNA]</scope>
    <source>
        <strain evidence="2">cv. G1812</strain>
    </source>
</reference>
<dbReference type="Proteomes" id="UP000015106">
    <property type="component" value="Chromosome 2"/>
</dbReference>
<evidence type="ECO:0000313" key="2">
    <source>
        <dbReference type="EnsemblPlants" id="TuG1812G0200002437.01.T01.cds393462"/>
    </source>
</evidence>
<protein>
    <submittedName>
        <fullName evidence="2">Uncharacterized protein</fullName>
    </submittedName>
</protein>
<feature type="region of interest" description="Disordered" evidence="1">
    <location>
        <begin position="76"/>
        <end position="104"/>
    </location>
</feature>